<keyword evidence="6" id="KW-0313">Glucose metabolism</keyword>
<organism evidence="14 15">
    <name type="scientific">Drosophila kikkawai</name>
    <name type="common">Fruit fly</name>
    <dbReference type="NCBI Taxonomy" id="30033"/>
    <lineage>
        <taxon>Eukaryota</taxon>
        <taxon>Metazoa</taxon>
        <taxon>Ecdysozoa</taxon>
        <taxon>Arthropoda</taxon>
        <taxon>Hexapoda</taxon>
        <taxon>Insecta</taxon>
        <taxon>Pterygota</taxon>
        <taxon>Neoptera</taxon>
        <taxon>Endopterygota</taxon>
        <taxon>Diptera</taxon>
        <taxon>Brachycera</taxon>
        <taxon>Muscomorpha</taxon>
        <taxon>Ephydroidea</taxon>
        <taxon>Drosophilidae</taxon>
        <taxon>Drosophila</taxon>
        <taxon>Sophophora</taxon>
    </lineage>
</organism>
<evidence type="ECO:0000256" key="7">
    <source>
        <dbReference type="ARBA" id="ARBA00022857"/>
    </source>
</evidence>
<comment type="catalytic activity">
    <reaction evidence="10">
        <text>D-glucose 6-phosphate + NADP(+) = 6-phospho-D-glucono-1,5-lactone + NADPH + H(+)</text>
        <dbReference type="Rhea" id="RHEA:15841"/>
        <dbReference type="ChEBI" id="CHEBI:15378"/>
        <dbReference type="ChEBI" id="CHEBI:57783"/>
        <dbReference type="ChEBI" id="CHEBI:57955"/>
        <dbReference type="ChEBI" id="CHEBI:58349"/>
        <dbReference type="ChEBI" id="CHEBI:61548"/>
        <dbReference type="EC" id="1.1.1.49"/>
    </reaction>
    <physiologicalReaction direction="left-to-right" evidence="10">
        <dbReference type="Rhea" id="RHEA:15842"/>
    </physiologicalReaction>
</comment>
<comment type="pathway">
    <text evidence="3">Carbohydrate degradation; pentose phosphate pathway; D-ribulose 5-phosphate from D-glucose 6-phosphate (oxidative stage): step 1/3.</text>
</comment>
<keyword evidence="7" id="KW-0521">NADP</keyword>
<dbReference type="GO" id="GO:0009051">
    <property type="term" value="P:pentose-phosphate shunt, oxidative branch"/>
    <property type="evidence" value="ECO:0007669"/>
    <property type="project" value="TreeGrafter"/>
</dbReference>
<dbReference type="UniPathway" id="UPA00115"/>
<evidence type="ECO:0000256" key="4">
    <source>
        <dbReference type="ARBA" id="ARBA00013019"/>
    </source>
</evidence>
<dbReference type="InterPro" id="IPR022675">
    <property type="entry name" value="G6P_DH_C"/>
</dbReference>
<dbReference type="PANTHER" id="PTHR23429">
    <property type="entry name" value="GLUCOSE-6-PHOSPHATE 1-DEHYDROGENASE G6PD"/>
    <property type="match status" value="1"/>
</dbReference>
<dbReference type="SUPFAM" id="SSF51735">
    <property type="entry name" value="NAD(P)-binding Rossmann-fold domains"/>
    <property type="match status" value="1"/>
</dbReference>
<name>A0A6P4IJD3_DROKI</name>
<dbReference type="GO" id="GO:0006006">
    <property type="term" value="P:glucose metabolic process"/>
    <property type="evidence" value="ECO:0007669"/>
    <property type="project" value="UniProtKB-KW"/>
</dbReference>
<dbReference type="GO" id="GO:0004345">
    <property type="term" value="F:glucose-6-phosphate dehydrogenase activity"/>
    <property type="evidence" value="ECO:0007669"/>
    <property type="project" value="UniProtKB-EC"/>
</dbReference>
<comment type="subcellular location">
    <subcellularLocation>
        <location evidence="2">Cytoplasm</location>
        <location evidence="2">Cytosol</location>
    </subcellularLocation>
</comment>
<evidence type="ECO:0000256" key="6">
    <source>
        <dbReference type="ARBA" id="ARBA00022526"/>
    </source>
</evidence>
<evidence type="ECO:0000313" key="15">
    <source>
        <dbReference type="RefSeq" id="XP_017022861.1"/>
    </source>
</evidence>
<evidence type="ECO:0000256" key="5">
    <source>
        <dbReference type="ARBA" id="ARBA00020444"/>
    </source>
</evidence>
<dbReference type="GeneID" id="108075090"/>
<dbReference type="InterPro" id="IPR001282">
    <property type="entry name" value="G6P_DH"/>
</dbReference>
<sequence length="543" mass="62601">MPPIDASNEETYSLVILGASGLLARQKLFPTLWTLFRDNRLPQNLRIFNFCRTLLQTKSLRIQVLPYMSLDRTKDPDKYNRFWKIVDCIQGEYDKVEHFMSLAETILEHEAQYPQSQANRIFYLALPPVVLDAVAQNISRKCGSPTGWTRIVLEKPFGRDDLTYRPFQNMLCSCFKESQIFLMDHLLSKRVLQNFLALRYGNYLWGATLNNQHVAAVMISVKCEHPVKASQAEYFNQMGIIRDLMTNHMIQILAMIIMDQPYANTAEDLRSERLKALQQVLTLTMSDLVFAQYRNNGREGDPAKCGYLEHNYIPKDSIQPTFALAVLNVNSRRWRGVPFILRAGKALNDSKSEVRIQYKPVPTCDAFYSASGEARNELVLRWHPTEEVFMRVRLKRQGEDKSLRETELNLRVDDRGPGSRGLDHYSQSLMDVFNGDQAYFMRTDEQCEIWRIFSPILNTIETDRPRPIYYDFGSRGPAQAYQLAANAGFAFFASDEWHESEETLEYTLKKSRILIGPHTALKPERQNKADKISTFSGKSLPKG</sequence>
<keyword evidence="8" id="KW-0560">Oxidoreductase</keyword>
<evidence type="ECO:0000259" key="13">
    <source>
        <dbReference type="Pfam" id="PF02781"/>
    </source>
</evidence>
<reference evidence="15" key="1">
    <citation type="submission" date="2025-08" db="UniProtKB">
        <authorList>
            <consortium name="RefSeq"/>
        </authorList>
    </citation>
    <scope>IDENTIFICATION</scope>
    <source>
        <strain evidence="15">14028-0561.14</strain>
        <tissue evidence="15">Whole fly</tissue>
    </source>
</reference>
<dbReference type="OMA" id="TWNNKHI"/>
<comment type="function">
    <text evidence="1">Cytosolic glucose-6-phosphate dehydrogenase that catalyzes the first and rate-limiting step of the oxidative branch within the pentose phosphate pathway/shunt, an alternative route to glycolysis for the dissimilation of carbohydrates and a major source of reducing power and metabolic intermediates for fatty acid and nucleic acid biosynthetic processes.</text>
</comment>
<evidence type="ECO:0000256" key="11">
    <source>
        <dbReference type="SAM" id="MobiDB-lite"/>
    </source>
</evidence>
<gene>
    <name evidence="15" type="primary">LOC108075090</name>
</gene>
<dbReference type="Pfam" id="PF02781">
    <property type="entry name" value="G6PD_C"/>
    <property type="match status" value="1"/>
</dbReference>
<dbReference type="PIRSF" id="PIRSF000110">
    <property type="entry name" value="G6PD"/>
    <property type="match status" value="1"/>
</dbReference>
<dbReference type="Gene3D" id="3.30.360.10">
    <property type="entry name" value="Dihydrodipicolinate Reductase, domain 2"/>
    <property type="match status" value="1"/>
</dbReference>
<dbReference type="Gene3D" id="3.40.50.720">
    <property type="entry name" value="NAD(P)-binding Rossmann-like Domain"/>
    <property type="match status" value="1"/>
</dbReference>
<accession>A0A6P4IJD3</accession>
<dbReference type="RefSeq" id="XP_017022861.1">
    <property type="nucleotide sequence ID" value="XM_017167372.3"/>
</dbReference>
<dbReference type="GO" id="GO:0005829">
    <property type="term" value="C:cytosol"/>
    <property type="evidence" value="ECO:0007669"/>
    <property type="project" value="UniProtKB-SubCell"/>
</dbReference>
<feature type="domain" description="Glucose-6-phosphate dehydrogenase NAD-binding" evidence="12">
    <location>
        <begin position="15"/>
        <end position="194"/>
    </location>
</feature>
<dbReference type="GO" id="GO:0050661">
    <property type="term" value="F:NADP binding"/>
    <property type="evidence" value="ECO:0007669"/>
    <property type="project" value="InterPro"/>
</dbReference>
<protein>
    <recommendedName>
        <fullName evidence="5">Glucose-6-phosphate 1-dehydrogenase</fullName>
        <ecNumber evidence="4">1.1.1.49</ecNumber>
    </recommendedName>
</protein>
<proteinExistence type="predicted"/>
<dbReference type="PANTHER" id="PTHR23429:SF0">
    <property type="entry name" value="GLUCOSE-6-PHOSPHATE 1-DEHYDROGENASE"/>
    <property type="match status" value="1"/>
</dbReference>
<evidence type="ECO:0000256" key="3">
    <source>
        <dbReference type="ARBA" id="ARBA00004937"/>
    </source>
</evidence>
<dbReference type="Proteomes" id="UP001652661">
    <property type="component" value="Chromosome 3L"/>
</dbReference>
<feature type="domain" description="Glucose-6-phosphate dehydrogenase C-terminal" evidence="13">
    <location>
        <begin position="196"/>
        <end position="489"/>
    </location>
</feature>
<keyword evidence="14" id="KW-1185">Reference proteome</keyword>
<evidence type="ECO:0000313" key="14">
    <source>
        <dbReference type="Proteomes" id="UP001652661"/>
    </source>
</evidence>
<evidence type="ECO:0000256" key="10">
    <source>
        <dbReference type="ARBA" id="ARBA00047696"/>
    </source>
</evidence>
<evidence type="ECO:0000256" key="2">
    <source>
        <dbReference type="ARBA" id="ARBA00004514"/>
    </source>
</evidence>
<evidence type="ECO:0000256" key="8">
    <source>
        <dbReference type="ARBA" id="ARBA00023002"/>
    </source>
</evidence>
<dbReference type="PRINTS" id="PR00079">
    <property type="entry name" value="G6PDHDRGNASE"/>
</dbReference>
<dbReference type="InterPro" id="IPR022674">
    <property type="entry name" value="G6P_DH_NAD-bd"/>
</dbReference>
<keyword evidence="9" id="KW-0119">Carbohydrate metabolism</keyword>
<dbReference type="SUPFAM" id="SSF55347">
    <property type="entry name" value="Glyceraldehyde-3-phosphate dehydrogenase-like, C-terminal domain"/>
    <property type="match status" value="1"/>
</dbReference>
<feature type="region of interest" description="Disordered" evidence="11">
    <location>
        <begin position="524"/>
        <end position="543"/>
    </location>
</feature>
<dbReference type="InterPro" id="IPR036291">
    <property type="entry name" value="NAD(P)-bd_dom_sf"/>
</dbReference>
<evidence type="ECO:0000259" key="12">
    <source>
        <dbReference type="Pfam" id="PF00479"/>
    </source>
</evidence>
<dbReference type="EC" id="1.1.1.49" evidence="4"/>
<dbReference type="OrthoDB" id="60984at2759"/>
<evidence type="ECO:0000256" key="1">
    <source>
        <dbReference type="ARBA" id="ARBA00002914"/>
    </source>
</evidence>
<dbReference type="Pfam" id="PF00479">
    <property type="entry name" value="G6PD_N"/>
    <property type="match status" value="1"/>
</dbReference>
<dbReference type="AlphaFoldDB" id="A0A6P4IJD3"/>
<evidence type="ECO:0000256" key="9">
    <source>
        <dbReference type="ARBA" id="ARBA00023277"/>
    </source>
</evidence>